<proteinExistence type="predicted"/>
<dbReference type="AlphaFoldDB" id="A0A0F9UFR9"/>
<accession>A0A0F9UFR9</accession>
<organism evidence="1">
    <name type="scientific">marine sediment metagenome</name>
    <dbReference type="NCBI Taxonomy" id="412755"/>
    <lineage>
        <taxon>unclassified sequences</taxon>
        <taxon>metagenomes</taxon>
        <taxon>ecological metagenomes</taxon>
    </lineage>
</organism>
<evidence type="ECO:0000313" key="1">
    <source>
        <dbReference type="EMBL" id="KKN90504.1"/>
    </source>
</evidence>
<dbReference type="Gene3D" id="3.40.30.10">
    <property type="entry name" value="Glutaredoxin"/>
    <property type="match status" value="1"/>
</dbReference>
<name>A0A0F9UFR9_9ZZZZ</name>
<comment type="caution">
    <text evidence="1">The sequence shown here is derived from an EMBL/GenBank/DDBJ whole genome shotgun (WGS) entry which is preliminary data.</text>
</comment>
<protein>
    <recommendedName>
        <fullName evidence="2">Thioredoxin-like fold domain-containing protein</fullName>
    </recommendedName>
</protein>
<dbReference type="InterPro" id="IPR036249">
    <property type="entry name" value="Thioredoxin-like_sf"/>
</dbReference>
<dbReference type="SUPFAM" id="SSF52833">
    <property type="entry name" value="Thioredoxin-like"/>
    <property type="match status" value="1"/>
</dbReference>
<reference evidence="1" key="1">
    <citation type="journal article" date="2015" name="Nature">
        <title>Complex archaea that bridge the gap between prokaryotes and eukaryotes.</title>
        <authorList>
            <person name="Spang A."/>
            <person name="Saw J.H."/>
            <person name="Jorgensen S.L."/>
            <person name="Zaremba-Niedzwiedzka K."/>
            <person name="Martijn J."/>
            <person name="Lind A.E."/>
            <person name="van Eijk R."/>
            <person name="Schleper C."/>
            <person name="Guy L."/>
            <person name="Ettema T.J."/>
        </authorList>
    </citation>
    <scope>NUCLEOTIDE SEQUENCE</scope>
</reference>
<gene>
    <name evidence="1" type="ORF">LCGC14_0228730</name>
</gene>
<evidence type="ECO:0008006" key="2">
    <source>
        <dbReference type="Google" id="ProtNLM"/>
    </source>
</evidence>
<dbReference type="EMBL" id="LAZR01000110">
    <property type="protein sequence ID" value="KKN90504.1"/>
    <property type="molecule type" value="Genomic_DNA"/>
</dbReference>
<sequence>MRKKQNNKPSAREREEMRQMRRMLLVGGGCFGAAAIVGVGATLMDPAFPVLPGEGTINYRLTDAVLDRYVLDLTPDEDAKSIVVIGTTDCTYCRTFVKDGLDGLIAYAQTAGLGITYAPIGTSSGSLASTRLLGGFSRSRSNPTEILKAVYAAAQDLGRGEVLPDVAHAYGKSLGLTFEDVEEMLDEPQIAIASRIQATMQAFPVQGTPMFFVANEQIPERINMFSGWSGLSSLRGQIEAARVA</sequence>